<reference evidence="2 3" key="1">
    <citation type="submission" date="2023-05" db="EMBL/GenBank/DDBJ databases">
        <title>B98-5 Cell Line De Novo Hybrid Assembly: An Optical Mapping Approach.</title>
        <authorList>
            <person name="Kananen K."/>
            <person name="Auerbach J.A."/>
            <person name="Kautto E."/>
            <person name="Blachly J.S."/>
        </authorList>
    </citation>
    <scope>NUCLEOTIDE SEQUENCE [LARGE SCALE GENOMIC DNA]</scope>
    <source>
        <strain evidence="2">B95-8</strain>
        <tissue evidence="2">Cell line</tissue>
    </source>
</reference>
<proteinExistence type="predicted"/>
<evidence type="ECO:0000313" key="3">
    <source>
        <dbReference type="Proteomes" id="UP001266305"/>
    </source>
</evidence>
<dbReference type="EMBL" id="JASSZA010000009">
    <property type="protein sequence ID" value="KAK2101445.1"/>
    <property type="molecule type" value="Genomic_DNA"/>
</dbReference>
<feature type="region of interest" description="Disordered" evidence="1">
    <location>
        <begin position="1"/>
        <end position="51"/>
    </location>
</feature>
<keyword evidence="3" id="KW-1185">Reference proteome</keyword>
<feature type="non-terminal residue" evidence="2">
    <location>
        <position position="51"/>
    </location>
</feature>
<name>A0ABQ9UXJ2_SAGOE</name>
<organism evidence="2 3">
    <name type="scientific">Saguinus oedipus</name>
    <name type="common">Cotton-top tamarin</name>
    <name type="synonym">Oedipomidas oedipus</name>
    <dbReference type="NCBI Taxonomy" id="9490"/>
    <lineage>
        <taxon>Eukaryota</taxon>
        <taxon>Metazoa</taxon>
        <taxon>Chordata</taxon>
        <taxon>Craniata</taxon>
        <taxon>Vertebrata</taxon>
        <taxon>Euteleostomi</taxon>
        <taxon>Mammalia</taxon>
        <taxon>Eutheria</taxon>
        <taxon>Euarchontoglires</taxon>
        <taxon>Primates</taxon>
        <taxon>Haplorrhini</taxon>
        <taxon>Platyrrhini</taxon>
        <taxon>Cebidae</taxon>
        <taxon>Callitrichinae</taxon>
        <taxon>Saguinus</taxon>
    </lineage>
</organism>
<sequence length="51" mass="5550">SAARFTLQARVGPRALRPRSSAEGSRPRGPSRQEDPGTSYRPSGPDPCQRE</sequence>
<comment type="caution">
    <text evidence="2">The sequence shown here is derived from an EMBL/GenBank/DDBJ whole genome shotgun (WGS) entry which is preliminary data.</text>
</comment>
<dbReference type="Proteomes" id="UP001266305">
    <property type="component" value="Unassembled WGS sequence"/>
</dbReference>
<protein>
    <submittedName>
        <fullName evidence="2">Uncharacterized protein</fullName>
    </submittedName>
</protein>
<evidence type="ECO:0000313" key="2">
    <source>
        <dbReference type="EMBL" id="KAK2101445.1"/>
    </source>
</evidence>
<evidence type="ECO:0000256" key="1">
    <source>
        <dbReference type="SAM" id="MobiDB-lite"/>
    </source>
</evidence>
<gene>
    <name evidence="2" type="ORF">P7K49_019111</name>
</gene>
<feature type="non-terminal residue" evidence="2">
    <location>
        <position position="1"/>
    </location>
</feature>
<accession>A0ABQ9UXJ2</accession>